<feature type="domain" description="Alpha/beta hydrolase fold-3" evidence="2">
    <location>
        <begin position="217"/>
        <end position="367"/>
    </location>
</feature>
<feature type="compositionally biased region" description="Gly residues" evidence="1">
    <location>
        <begin position="674"/>
        <end position="684"/>
    </location>
</feature>
<dbReference type="GO" id="GO:0019433">
    <property type="term" value="P:triglyceride catabolic process"/>
    <property type="evidence" value="ECO:0007669"/>
    <property type="project" value="TreeGrafter"/>
</dbReference>
<keyword evidence="3" id="KW-0378">Hydrolase</keyword>
<dbReference type="RefSeq" id="XP_035320325.1">
    <property type="nucleotide sequence ID" value="XM_035463494.1"/>
</dbReference>
<organism evidence="3 4">
    <name type="scientific">Geosmithia morbida</name>
    <dbReference type="NCBI Taxonomy" id="1094350"/>
    <lineage>
        <taxon>Eukaryota</taxon>
        <taxon>Fungi</taxon>
        <taxon>Dikarya</taxon>
        <taxon>Ascomycota</taxon>
        <taxon>Pezizomycotina</taxon>
        <taxon>Sordariomycetes</taxon>
        <taxon>Hypocreomycetidae</taxon>
        <taxon>Hypocreales</taxon>
        <taxon>Bionectriaceae</taxon>
        <taxon>Geosmithia</taxon>
    </lineage>
</organism>
<keyword evidence="4" id="KW-1185">Reference proteome</keyword>
<evidence type="ECO:0000256" key="1">
    <source>
        <dbReference type="SAM" id="MobiDB-lite"/>
    </source>
</evidence>
<dbReference type="GO" id="GO:0004806">
    <property type="term" value="F:triacylglycerol lipase activity"/>
    <property type="evidence" value="ECO:0007669"/>
    <property type="project" value="TreeGrafter"/>
</dbReference>
<dbReference type="Gene3D" id="3.40.50.1820">
    <property type="entry name" value="alpha/beta hydrolase"/>
    <property type="match status" value="2"/>
</dbReference>
<sequence length="738" mass="81342">MIDHMLGRPSSKSRRLQVLAVISFWSAYLYRHGPPGARAFSKLLSRRLTAWQTVVVTMLYLYAARNFSALVGLASPEPMANMYDATFFRATWVLTALDAGFWTAMRIRSKWLRDIASIVFSVFYLFATESADEKVRKVRGMLTVEHLRVSWNKSTTPYISFSQGLLRPRFTRWPPRQVRIQRPSASDYRDPVDAWLFYDGPLADLAYHDRVILDIPGGGFVAMNPRCNDDKLFAWAAKSGLPILSLDYKKAPEFPYPYALNECLDVYTTLTQSRGRCIGMSGKKQPRIIITGDSAGGNLAVACTLMILETRLPQFRRSAARADLPPPEGLVCFYPCLDTNIGNWMSDEQMSLIRDRNMRTVNKPIVRRKSQQYDDLVGTPHHSDVEDDAVVTPPEDRGEYESTTAAAAATTAAKTATAPKLSDLPTKPDSALHAGPMKTRLATASMISYFNDRVLTPEMMRSIIILYVGPHNRPDFSTDYLLSPVLAPDALLAEFPKTYFMTGERDPLVDDTVIFAGKLRRAKVAASAAALRRGMYDDDGLTDEQRLQKLGLAEVMLIPGTSHGFMQFPSVYPPAWKHLDRSAQWFDQLYAHNDEIREMRRGRSGRRNDARTSTGGAAGAVPVPTAGPVGEATGINGTVHPHPDTPAESSGDEDRPLEMTKVSRGGNVTENGTGRKGNLGGGGADEPTRAGGLSVNRRPGGMVRNKTLSKLSSEEDLLSRRMNGLAGGLTGAGSGHDE</sequence>
<feature type="domain" description="Alpha/beta hydrolase fold-3" evidence="2">
    <location>
        <begin position="420"/>
        <end position="528"/>
    </location>
</feature>
<feature type="region of interest" description="Disordered" evidence="1">
    <location>
        <begin position="597"/>
        <end position="716"/>
    </location>
</feature>
<protein>
    <submittedName>
        <fullName evidence="3">Alpha/beta hydrolase fold</fullName>
    </submittedName>
</protein>
<feature type="region of interest" description="Disordered" evidence="1">
    <location>
        <begin position="376"/>
        <end position="433"/>
    </location>
</feature>
<dbReference type="GeneID" id="55967742"/>
<reference evidence="3" key="1">
    <citation type="submission" date="2020-03" db="EMBL/GenBank/DDBJ databases">
        <title>Site-based positive gene gene selection in Geosmithia morbida across the United States reveals a broad range of putative effectors and factors for local host and environmental adapation.</title>
        <authorList>
            <person name="Onufrak A."/>
            <person name="Murdoch R.W."/>
            <person name="Gazis R."/>
            <person name="Huff M."/>
            <person name="Staton M."/>
            <person name="Klingeman W."/>
            <person name="Hadziabdic D."/>
        </authorList>
    </citation>
    <scope>NUCLEOTIDE SEQUENCE</scope>
    <source>
        <strain evidence="3">1262</strain>
    </source>
</reference>
<dbReference type="AlphaFoldDB" id="A0A9P4YRA8"/>
<dbReference type="Pfam" id="PF07859">
    <property type="entry name" value="Abhydrolase_3"/>
    <property type="match status" value="2"/>
</dbReference>
<dbReference type="SUPFAM" id="SSF53474">
    <property type="entry name" value="alpha/beta-Hydrolases"/>
    <property type="match status" value="1"/>
</dbReference>
<dbReference type="GO" id="GO:0005829">
    <property type="term" value="C:cytosol"/>
    <property type="evidence" value="ECO:0007669"/>
    <property type="project" value="TreeGrafter"/>
</dbReference>
<feature type="compositionally biased region" description="Low complexity" evidence="1">
    <location>
        <begin position="619"/>
        <end position="630"/>
    </location>
</feature>
<dbReference type="OrthoDB" id="5570009at2759"/>
<proteinExistence type="predicted"/>
<dbReference type="GO" id="GO:0004771">
    <property type="term" value="F:sterol ester esterase activity"/>
    <property type="evidence" value="ECO:0007669"/>
    <property type="project" value="TreeGrafter"/>
</dbReference>
<gene>
    <name evidence="3" type="ORF">GMORB2_1512</name>
</gene>
<dbReference type="InterPro" id="IPR029058">
    <property type="entry name" value="AB_hydrolase_fold"/>
</dbReference>
<comment type="caution">
    <text evidence="3">The sequence shown here is derived from an EMBL/GenBank/DDBJ whole genome shotgun (WGS) entry which is preliminary data.</text>
</comment>
<feature type="compositionally biased region" description="Basic and acidic residues" evidence="1">
    <location>
        <begin position="597"/>
        <end position="610"/>
    </location>
</feature>
<dbReference type="Proteomes" id="UP000749293">
    <property type="component" value="Unassembled WGS sequence"/>
</dbReference>
<feature type="compositionally biased region" description="Low complexity" evidence="1">
    <location>
        <begin position="403"/>
        <end position="418"/>
    </location>
</feature>
<dbReference type="EMBL" id="JAANYQ010000011">
    <property type="protein sequence ID" value="KAF4121673.1"/>
    <property type="molecule type" value="Genomic_DNA"/>
</dbReference>
<evidence type="ECO:0000313" key="3">
    <source>
        <dbReference type="EMBL" id="KAF4121673.1"/>
    </source>
</evidence>
<evidence type="ECO:0000259" key="2">
    <source>
        <dbReference type="Pfam" id="PF07859"/>
    </source>
</evidence>
<evidence type="ECO:0000313" key="4">
    <source>
        <dbReference type="Proteomes" id="UP000749293"/>
    </source>
</evidence>
<dbReference type="InterPro" id="IPR013094">
    <property type="entry name" value="AB_hydrolase_3"/>
</dbReference>
<name>A0A9P4YRA8_9HYPO</name>
<dbReference type="PANTHER" id="PTHR23025">
    <property type="entry name" value="TRIACYLGLYCEROL LIPASE"/>
    <property type="match status" value="1"/>
</dbReference>
<accession>A0A9P4YRA8</accession>
<dbReference type="PANTHER" id="PTHR23025:SF3">
    <property type="entry name" value="HORMONE-SENSITIVE LIPASE"/>
    <property type="match status" value="1"/>
</dbReference>